<dbReference type="AlphaFoldDB" id="A0A835RS39"/>
<evidence type="ECO:0000313" key="5">
    <source>
        <dbReference type="Proteomes" id="UP000639772"/>
    </source>
</evidence>
<dbReference type="EMBL" id="JADCNM010000002">
    <property type="protein sequence ID" value="KAG0493756.1"/>
    <property type="molecule type" value="Genomic_DNA"/>
</dbReference>
<sequence>MCPAQTGDNDDGAGVILERQNFVIGKERKHERSKAKGDCKSKPRTKRGEARESI</sequence>
<protein>
    <submittedName>
        <fullName evidence="3">Uncharacterized protein</fullName>
    </submittedName>
</protein>
<evidence type="ECO:0000313" key="2">
    <source>
        <dbReference type="EMBL" id="KAG0491704.1"/>
    </source>
</evidence>
<organism evidence="3 5">
    <name type="scientific">Vanilla planifolia</name>
    <name type="common">Vanilla</name>
    <dbReference type="NCBI Taxonomy" id="51239"/>
    <lineage>
        <taxon>Eukaryota</taxon>
        <taxon>Viridiplantae</taxon>
        <taxon>Streptophyta</taxon>
        <taxon>Embryophyta</taxon>
        <taxon>Tracheophyta</taxon>
        <taxon>Spermatophyta</taxon>
        <taxon>Magnoliopsida</taxon>
        <taxon>Liliopsida</taxon>
        <taxon>Asparagales</taxon>
        <taxon>Orchidaceae</taxon>
        <taxon>Vanilloideae</taxon>
        <taxon>Vanilleae</taxon>
        <taxon>Vanilla</taxon>
    </lineage>
</organism>
<accession>A0A835RS39</accession>
<gene>
    <name evidence="3" type="ORF">HPP92_004750</name>
    <name evidence="2" type="ORF">HPP92_005102</name>
</gene>
<evidence type="ECO:0000256" key="1">
    <source>
        <dbReference type="SAM" id="MobiDB-lite"/>
    </source>
</evidence>
<name>A0A835RS39_VANPL</name>
<dbReference type="Proteomes" id="UP000639772">
    <property type="component" value="Unassembled WGS sequence"/>
</dbReference>
<comment type="caution">
    <text evidence="3">The sequence shown here is derived from an EMBL/GenBank/DDBJ whole genome shotgun (WGS) entry which is preliminary data.</text>
</comment>
<proteinExistence type="predicted"/>
<dbReference type="EMBL" id="JADCNL010000002">
    <property type="protein sequence ID" value="KAG0491704.1"/>
    <property type="molecule type" value="Genomic_DNA"/>
</dbReference>
<feature type="region of interest" description="Disordered" evidence="1">
    <location>
        <begin position="24"/>
        <end position="54"/>
    </location>
</feature>
<evidence type="ECO:0000313" key="3">
    <source>
        <dbReference type="EMBL" id="KAG0493756.1"/>
    </source>
</evidence>
<evidence type="ECO:0000313" key="4">
    <source>
        <dbReference type="Proteomes" id="UP000636800"/>
    </source>
</evidence>
<keyword evidence="4" id="KW-1185">Reference proteome</keyword>
<dbReference type="Proteomes" id="UP000636800">
    <property type="component" value="Chromosome 2"/>
</dbReference>
<reference evidence="4 5" key="1">
    <citation type="journal article" date="2020" name="Nat. Food">
        <title>A phased Vanilla planifolia genome enables genetic improvement of flavour and production.</title>
        <authorList>
            <person name="Hasing T."/>
            <person name="Tang H."/>
            <person name="Brym M."/>
            <person name="Khazi F."/>
            <person name="Huang T."/>
            <person name="Chambers A.H."/>
        </authorList>
    </citation>
    <scope>NUCLEOTIDE SEQUENCE [LARGE SCALE GENOMIC DNA]</scope>
    <source>
        <tissue evidence="3">Leaf</tissue>
    </source>
</reference>
<feature type="compositionally biased region" description="Basic and acidic residues" evidence="1">
    <location>
        <begin position="25"/>
        <end position="54"/>
    </location>
</feature>